<keyword evidence="8" id="KW-0547">Nucleotide-binding</keyword>
<dbReference type="PANTHER" id="PTHR24342">
    <property type="entry name" value="SERINE/THREONINE-PROTEIN KINASE 17"/>
    <property type="match status" value="1"/>
</dbReference>
<dbReference type="GO" id="GO:0005524">
    <property type="term" value="F:ATP binding"/>
    <property type="evidence" value="ECO:0007669"/>
    <property type="project" value="UniProtKB-KW"/>
</dbReference>
<dbReference type="Gene3D" id="3.30.200.20">
    <property type="entry name" value="Phosphorylase Kinase, domain 1"/>
    <property type="match status" value="1"/>
</dbReference>
<comment type="catalytic activity">
    <reaction evidence="12">
        <text>L-seryl-[protein] + ATP = O-phospho-L-seryl-[protein] + ADP + H(+)</text>
        <dbReference type="Rhea" id="RHEA:17989"/>
        <dbReference type="Rhea" id="RHEA-COMP:9863"/>
        <dbReference type="Rhea" id="RHEA-COMP:11604"/>
        <dbReference type="ChEBI" id="CHEBI:15378"/>
        <dbReference type="ChEBI" id="CHEBI:29999"/>
        <dbReference type="ChEBI" id="CHEBI:30616"/>
        <dbReference type="ChEBI" id="CHEBI:83421"/>
        <dbReference type="ChEBI" id="CHEBI:456216"/>
        <dbReference type="EC" id="2.7.11.1"/>
    </reaction>
</comment>
<sequence length="1437" mass="159384">LRGTSVKNISHFYSVIKLFGQFAVVRKCRKKSTGLEYAAKFIKKRRSKSSRRGVSKDDIEREVSILKEIKHPNVITLHDVFENKHEVILILELVAGGELFDFLAEKESLSEEEATEFLKQILDGVNYLHSKHIAHFDLKPENIMLLNRSMPHPRIKLIDFGLAHKIDFSNDFKNIFGTPEFVAPEVVNYEPLGLEADMWSVGVITYILLSGASPFLGENKQETLANVSAVDYEFDEEYFSNTSALAKDFIMRLLVKDPKKRMTIQDSLHHPWIKPKDTQQALSRKESAVNMEKFKKFAARRKWKQSVRLISLCNRLSRSFLSRSNISVARSDDTLDEEDSFVMKAIIHAINDDNVPGLKHLLGSLTSYDINQPNKHGTPPLLIAAGCGNVQIIDVLMKKGAEIQALDKSGANAIYYASRHGHVETLKYLHEKKCPLDVQDKSGETALHVAARYGNVDVVQYLCSIHANPDLTDREQETPLHCAAWHGYSPVARALCEAGCDVNARNREGESPLLTASARGFRDIVECLLEHGADMDSTDKDGHIALHLAVRRCQIEVVKCLLSHHCYVDHQDRHGNTPLHIACKDGNLPVISLLSTAKANLDIPNKFGRTALHVAASNGGVEVVRHLCVAGANTEAITNDGKTAEDLATAEQQEHIAVLLAKLKKVCSPSFYIQQLRPTQSPQPRIKLKLFGHSGAGKSTLLESLKCGILRSFFRRRRPRLTNPVRHPASPATSKPAVSVSITNLYPGCENVSVRSRSMMFEPSLTKGVLEVFTPVHNALSTTDDTATKAMEIHIANVNGVGDFSVWEFSGNPVYHCTYDYFAANDSTAIHLVLFSLEEPYETQLSHITFWLNCLKALTLPEDNIAFGGKIRNPLQVVLVATHADIANLHRSFGGEFSYDKERCLLKEVRNRFGNDLQIADKLFIMDAGASNSKDMKLLRNLLLELRNSIISSCKPTTQLAEKLLSTLPSWRKINGPNQLMSWQQFVADVQDQINPLVSEEDLRGLALQLHSMGEINIMQSETVQDVVLLDPRWLCTNVLGKLLSIETPKAIHHYCGRYRQEELQTLVSEGDVDELLQVLDAMDVCARDLANPGMVDVPALIRTGGLQRSWTDEDDEEVQDTLLYGGVRIVPAEHLTPFPCGLFHKLQVNLCRWSRQQRPEAEAEEVRLWSGGARLGLGGADALVLLVNHGQGVEVQIRGPESERSRCYALLDTLCGMAEGLLSATLPGLLTARHYLSPQQLREHHGPIMLYQPRDFFRAQARGENALANTMGGYRESFSSIVTLGLTHVFKRGSLGGDVPVAEVGHLARRKLCRMLDPPDALGKDWCLLAMNLGLSELAAKYSTGTNGTPPADPFSVQSPTAALLQEWSQRSDSTIGVLVAKLRELGRRDAADFLLKAAPVFRVSVDSLGTPPEPYGPVCNGGGTSYNSISSVISR</sequence>
<comment type="cofactor">
    <cofactor evidence="1">
        <name>Mg(2+)</name>
        <dbReference type="ChEBI" id="CHEBI:18420"/>
    </cofactor>
</comment>
<keyword evidence="3" id="KW-0723">Serine/threonine-protein kinase</keyword>
<dbReference type="GO" id="GO:0005634">
    <property type="term" value="C:nucleus"/>
    <property type="evidence" value="ECO:0007669"/>
    <property type="project" value="TreeGrafter"/>
</dbReference>
<feature type="repeat" description="ANK" evidence="14">
    <location>
        <begin position="541"/>
        <end position="573"/>
    </location>
</feature>
<dbReference type="GO" id="GO:0006915">
    <property type="term" value="P:apoptotic process"/>
    <property type="evidence" value="ECO:0007669"/>
    <property type="project" value="UniProtKB-KW"/>
</dbReference>
<dbReference type="Pfam" id="PF12796">
    <property type="entry name" value="Ank_2"/>
    <property type="match status" value="2"/>
</dbReference>
<feature type="repeat" description="ANK" evidence="14">
    <location>
        <begin position="574"/>
        <end position="606"/>
    </location>
</feature>
<dbReference type="InterPro" id="IPR011029">
    <property type="entry name" value="DEATH-like_dom_sf"/>
</dbReference>
<evidence type="ECO:0000259" key="16">
    <source>
        <dbReference type="PROSITE" id="PS50017"/>
    </source>
</evidence>
<dbReference type="PROSITE" id="PS00108">
    <property type="entry name" value="PROTEIN_KINASE_ST"/>
    <property type="match status" value="1"/>
</dbReference>
<dbReference type="InterPro" id="IPR002110">
    <property type="entry name" value="Ankyrin_rpt"/>
</dbReference>
<feature type="domain" description="Protein kinase" evidence="15">
    <location>
        <begin position="11"/>
        <end position="273"/>
    </location>
</feature>
<dbReference type="Proteomes" id="UP000694621">
    <property type="component" value="Unplaced"/>
</dbReference>
<evidence type="ECO:0000256" key="7">
    <source>
        <dbReference type="ARBA" id="ARBA00022737"/>
    </source>
</evidence>
<evidence type="ECO:0000256" key="10">
    <source>
        <dbReference type="ARBA" id="ARBA00022840"/>
    </source>
</evidence>
<dbReference type="Gene3D" id="1.10.533.10">
    <property type="entry name" value="Death Domain, Fas"/>
    <property type="match status" value="1"/>
</dbReference>
<organism evidence="18 19">
    <name type="scientific">Astyanax mexicanus</name>
    <name type="common">Blind cave fish</name>
    <name type="synonym">Astyanax fasciatus mexicanus</name>
    <dbReference type="NCBI Taxonomy" id="7994"/>
    <lineage>
        <taxon>Eukaryota</taxon>
        <taxon>Metazoa</taxon>
        <taxon>Chordata</taxon>
        <taxon>Craniata</taxon>
        <taxon>Vertebrata</taxon>
        <taxon>Euteleostomi</taxon>
        <taxon>Actinopterygii</taxon>
        <taxon>Neopterygii</taxon>
        <taxon>Teleostei</taxon>
        <taxon>Ostariophysi</taxon>
        <taxon>Characiformes</taxon>
        <taxon>Characoidei</taxon>
        <taxon>Acestrorhamphidae</taxon>
        <taxon>Acestrorhamphinae</taxon>
        <taxon>Astyanax</taxon>
    </lineage>
</organism>
<feature type="domain" description="Death" evidence="16">
    <location>
        <begin position="1321"/>
        <end position="1400"/>
    </location>
</feature>
<dbReference type="InterPro" id="IPR000719">
    <property type="entry name" value="Prot_kinase_dom"/>
</dbReference>
<evidence type="ECO:0000256" key="12">
    <source>
        <dbReference type="ARBA" id="ARBA00048679"/>
    </source>
</evidence>
<dbReference type="Gene3D" id="1.20.5.460">
    <property type="entry name" value="Single helix bin"/>
    <property type="match status" value="1"/>
</dbReference>
<feature type="repeat" description="ANK" evidence="14">
    <location>
        <begin position="508"/>
        <end position="540"/>
    </location>
</feature>
<dbReference type="SUPFAM" id="SSF56112">
    <property type="entry name" value="Protein kinase-like (PK-like)"/>
    <property type="match status" value="1"/>
</dbReference>
<name>A0A8B9JWS3_ASTMX</name>
<dbReference type="FunFam" id="1.10.510.10:FF:000250">
    <property type="entry name" value="Death-associated protein kinase 3"/>
    <property type="match status" value="1"/>
</dbReference>
<evidence type="ECO:0000256" key="5">
    <source>
        <dbReference type="ARBA" id="ARBA00022679"/>
    </source>
</evidence>
<dbReference type="FunFam" id="3.30.200.20:FF:000110">
    <property type="entry name" value="Death-associated kinase 3, isoform CRA_a"/>
    <property type="match status" value="1"/>
</dbReference>
<comment type="similarity">
    <text evidence="13">Belongs to the protein kinase superfamily. CAMK Ser/Thr protein kinase family. DAP kinase subfamily.</text>
</comment>
<proteinExistence type="inferred from homology"/>
<dbReference type="SUPFAM" id="SSF47986">
    <property type="entry name" value="DEATH domain"/>
    <property type="match status" value="1"/>
</dbReference>
<feature type="domain" description="Roc" evidence="17">
    <location>
        <begin position="679"/>
        <end position="950"/>
    </location>
</feature>
<dbReference type="PROSITE" id="PS50011">
    <property type="entry name" value="PROTEIN_KINASE_DOM"/>
    <property type="match status" value="1"/>
</dbReference>
<feature type="repeat" description="ANK" evidence="14">
    <location>
        <begin position="442"/>
        <end position="474"/>
    </location>
</feature>
<evidence type="ECO:0000256" key="9">
    <source>
        <dbReference type="ARBA" id="ARBA00022777"/>
    </source>
</evidence>
<keyword evidence="6" id="KW-0053">Apoptosis</keyword>
<dbReference type="PROSITE" id="PS51424">
    <property type="entry name" value="ROC"/>
    <property type="match status" value="1"/>
</dbReference>
<dbReference type="Pfam" id="PF00069">
    <property type="entry name" value="Pkinase"/>
    <property type="match status" value="1"/>
</dbReference>
<dbReference type="InterPro" id="IPR008271">
    <property type="entry name" value="Ser/Thr_kinase_AS"/>
</dbReference>
<dbReference type="SUPFAM" id="SSF52540">
    <property type="entry name" value="P-loop containing nucleoside triphosphate hydrolases"/>
    <property type="match status" value="1"/>
</dbReference>
<dbReference type="GO" id="GO:0035556">
    <property type="term" value="P:intracellular signal transduction"/>
    <property type="evidence" value="ECO:0007669"/>
    <property type="project" value="TreeGrafter"/>
</dbReference>
<dbReference type="Pfam" id="PF13637">
    <property type="entry name" value="Ank_4"/>
    <property type="match status" value="1"/>
</dbReference>
<dbReference type="PROSITE" id="PS50017">
    <property type="entry name" value="DEATH_DOMAIN"/>
    <property type="match status" value="1"/>
</dbReference>
<evidence type="ECO:0000256" key="8">
    <source>
        <dbReference type="ARBA" id="ARBA00022741"/>
    </source>
</evidence>
<dbReference type="SMART" id="SM00005">
    <property type="entry name" value="DEATH"/>
    <property type="match status" value="1"/>
</dbReference>
<evidence type="ECO:0000256" key="2">
    <source>
        <dbReference type="ARBA" id="ARBA00012513"/>
    </source>
</evidence>
<dbReference type="CDD" id="cd08782">
    <property type="entry name" value="Death_DAPK1"/>
    <property type="match status" value="1"/>
</dbReference>
<dbReference type="PRINTS" id="PR01415">
    <property type="entry name" value="ANKYRIN"/>
</dbReference>
<dbReference type="PANTHER" id="PTHR24342:SF17">
    <property type="entry name" value="DEATH-ASSOCIATED PROTEIN KINASE 1"/>
    <property type="match status" value="1"/>
</dbReference>
<dbReference type="InterPro" id="IPR011009">
    <property type="entry name" value="Kinase-like_dom_sf"/>
</dbReference>
<feature type="repeat" description="ANK" evidence="14">
    <location>
        <begin position="409"/>
        <end position="441"/>
    </location>
</feature>
<evidence type="ECO:0000256" key="13">
    <source>
        <dbReference type="ARBA" id="ARBA00060827"/>
    </source>
</evidence>
<dbReference type="Ensembl" id="ENSAMXT00005029753.1">
    <property type="protein sequence ID" value="ENSAMXP00005027051.1"/>
    <property type="gene ID" value="ENSAMXG00005013000.1"/>
</dbReference>
<evidence type="ECO:0000256" key="14">
    <source>
        <dbReference type="PROSITE-ProRule" id="PRU00023"/>
    </source>
</evidence>
<keyword evidence="4" id="KW-0597">Phosphoprotein</keyword>
<evidence type="ECO:0000256" key="1">
    <source>
        <dbReference type="ARBA" id="ARBA00001946"/>
    </source>
</evidence>
<feature type="repeat" description="ANK" evidence="14">
    <location>
        <begin position="376"/>
        <end position="408"/>
    </location>
</feature>
<dbReference type="Pfam" id="PF00531">
    <property type="entry name" value="Death"/>
    <property type="match status" value="1"/>
</dbReference>
<evidence type="ECO:0000256" key="4">
    <source>
        <dbReference type="ARBA" id="ARBA00022553"/>
    </source>
</evidence>
<evidence type="ECO:0000256" key="11">
    <source>
        <dbReference type="ARBA" id="ARBA00047899"/>
    </source>
</evidence>
<evidence type="ECO:0000313" key="18">
    <source>
        <dbReference type="Ensembl" id="ENSAMXP00005027051.1"/>
    </source>
</evidence>
<protein>
    <recommendedName>
        <fullName evidence="2">non-specific serine/threonine protein kinase</fullName>
        <ecNumber evidence="2">2.7.11.1</ecNumber>
    </recommendedName>
</protein>
<evidence type="ECO:0000259" key="17">
    <source>
        <dbReference type="PROSITE" id="PS51424"/>
    </source>
</evidence>
<dbReference type="GO" id="GO:0004674">
    <property type="term" value="F:protein serine/threonine kinase activity"/>
    <property type="evidence" value="ECO:0007669"/>
    <property type="project" value="UniProtKB-KW"/>
</dbReference>
<keyword evidence="5" id="KW-0808">Transferase</keyword>
<dbReference type="PROSITE" id="PS50297">
    <property type="entry name" value="ANK_REP_REGION"/>
    <property type="match status" value="7"/>
</dbReference>
<keyword evidence="7" id="KW-0677">Repeat</keyword>
<keyword evidence="9" id="KW-0418">Kinase</keyword>
<keyword evidence="10" id="KW-0067">ATP-binding</keyword>
<dbReference type="GO" id="GO:0071345">
    <property type="term" value="P:cellular response to cytokine stimulus"/>
    <property type="evidence" value="ECO:0007669"/>
    <property type="project" value="UniProtKB-ARBA"/>
</dbReference>
<dbReference type="GO" id="GO:0005525">
    <property type="term" value="F:GTP binding"/>
    <property type="evidence" value="ECO:0007669"/>
    <property type="project" value="UniProtKB-KW"/>
</dbReference>
<dbReference type="GO" id="GO:0005737">
    <property type="term" value="C:cytoplasm"/>
    <property type="evidence" value="ECO:0007669"/>
    <property type="project" value="TreeGrafter"/>
</dbReference>
<dbReference type="Pfam" id="PF00023">
    <property type="entry name" value="Ank"/>
    <property type="match status" value="1"/>
</dbReference>
<dbReference type="SMART" id="SM00248">
    <property type="entry name" value="ANK"/>
    <property type="match status" value="9"/>
</dbReference>
<dbReference type="EC" id="2.7.11.1" evidence="2"/>
<dbReference type="SMART" id="SM00220">
    <property type="entry name" value="S_TKc"/>
    <property type="match status" value="1"/>
</dbReference>
<dbReference type="Gene3D" id="3.40.50.300">
    <property type="entry name" value="P-loop containing nucleotide triphosphate hydrolases"/>
    <property type="match status" value="1"/>
</dbReference>
<accession>A0A8B9JWS3</accession>
<dbReference type="InterPro" id="IPR027417">
    <property type="entry name" value="P-loop_NTPase"/>
</dbReference>
<dbReference type="FunFam" id="1.20.5.460:FF:000003">
    <property type="entry name" value="Death-associated protein kinase 1"/>
    <property type="match status" value="1"/>
</dbReference>
<evidence type="ECO:0000256" key="3">
    <source>
        <dbReference type="ARBA" id="ARBA00022527"/>
    </source>
</evidence>
<dbReference type="PROSITE" id="PS50088">
    <property type="entry name" value="ANK_REPEAT"/>
    <property type="match status" value="8"/>
</dbReference>
<dbReference type="InterPro" id="IPR020859">
    <property type="entry name" value="ROC"/>
</dbReference>
<evidence type="ECO:0000259" key="15">
    <source>
        <dbReference type="PROSITE" id="PS50011"/>
    </source>
</evidence>
<dbReference type="Gene3D" id="1.10.510.10">
    <property type="entry name" value="Transferase(Phosphotransferase) domain 1"/>
    <property type="match status" value="1"/>
</dbReference>
<reference evidence="18" key="1">
    <citation type="submission" date="2025-08" db="UniProtKB">
        <authorList>
            <consortium name="Ensembl"/>
        </authorList>
    </citation>
    <scope>IDENTIFICATION</scope>
</reference>
<feature type="repeat" description="ANK" evidence="14">
    <location>
        <begin position="475"/>
        <end position="507"/>
    </location>
</feature>
<dbReference type="Gene3D" id="1.25.40.20">
    <property type="entry name" value="Ankyrin repeat-containing domain"/>
    <property type="match status" value="4"/>
</dbReference>
<comment type="catalytic activity">
    <reaction evidence="11">
        <text>L-threonyl-[protein] + ATP = O-phospho-L-threonyl-[protein] + ADP + H(+)</text>
        <dbReference type="Rhea" id="RHEA:46608"/>
        <dbReference type="Rhea" id="RHEA-COMP:11060"/>
        <dbReference type="Rhea" id="RHEA-COMP:11605"/>
        <dbReference type="ChEBI" id="CHEBI:15378"/>
        <dbReference type="ChEBI" id="CHEBI:30013"/>
        <dbReference type="ChEBI" id="CHEBI:30616"/>
        <dbReference type="ChEBI" id="CHEBI:61977"/>
        <dbReference type="ChEBI" id="CHEBI:456216"/>
        <dbReference type="EC" id="2.7.11.1"/>
    </reaction>
</comment>
<keyword evidence="14" id="KW-0040">ANK repeat</keyword>
<dbReference type="InterPro" id="IPR036770">
    <property type="entry name" value="Ankyrin_rpt-contain_sf"/>
</dbReference>
<dbReference type="GO" id="GO:0043065">
    <property type="term" value="P:positive regulation of apoptotic process"/>
    <property type="evidence" value="ECO:0007669"/>
    <property type="project" value="TreeGrafter"/>
</dbReference>
<dbReference type="SUPFAM" id="SSF48403">
    <property type="entry name" value="Ankyrin repeat"/>
    <property type="match status" value="1"/>
</dbReference>
<evidence type="ECO:0000313" key="19">
    <source>
        <dbReference type="Proteomes" id="UP000694621"/>
    </source>
</evidence>
<feature type="repeat" description="ANK" evidence="14">
    <location>
        <begin position="607"/>
        <end position="639"/>
    </location>
</feature>
<dbReference type="InterPro" id="IPR000488">
    <property type="entry name" value="Death_dom"/>
</dbReference>
<evidence type="ECO:0000256" key="6">
    <source>
        <dbReference type="ARBA" id="ARBA00022703"/>
    </source>
</evidence>
<dbReference type="FunFam" id="1.25.40.20:FF:000832">
    <property type="entry name" value="Death-associated protein kinase 1"/>
    <property type="match status" value="1"/>
</dbReference>